<name>A0A4U9W2E5_9SPHI</name>
<dbReference type="AlphaFoldDB" id="A0A4U9W2E5"/>
<gene>
    <name evidence="1" type="ORF">NCTC11429_04669</name>
</gene>
<dbReference type="EMBL" id="LR590484">
    <property type="protein sequence ID" value="VTR52809.1"/>
    <property type="molecule type" value="Genomic_DNA"/>
</dbReference>
<organism evidence="1 2">
    <name type="scientific">Sphingobacterium thalpophilum</name>
    <dbReference type="NCBI Taxonomy" id="259"/>
    <lineage>
        <taxon>Bacteria</taxon>
        <taxon>Pseudomonadati</taxon>
        <taxon>Bacteroidota</taxon>
        <taxon>Sphingobacteriia</taxon>
        <taxon>Sphingobacteriales</taxon>
        <taxon>Sphingobacteriaceae</taxon>
        <taxon>Sphingobacterium</taxon>
    </lineage>
</organism>
<evidence type="ECO:0000313" key="2">
    <source>
        <dbReference type="Proteomes" id="UP000308196"/>
    </source>
</evidence>
<dbReference type="Proteomes" id="UP000308196">
    <property type="component" value="Chromosome"/>
</dbReference>
<proteinExistence type="predicted"/>
<protein>
    <submittedName>
        <fullName evidence="1">Uncharacterized protein</fullName>
    </submittedName>
</protein>
<accession>A0A4U9W2E5</accession>
<reference evidence="1 2" key="1">
    <citation type="submission" date="2019-05" db="EMBL/GenBank/DDBJ databases">
        <authorList>
            <consortium name="Pathogen Informatics"/>
        </authorList>
    </citation>
    <scope>NUCLEOTIDE SEQUENCE [LARGE SCALE GENOMIC DNA]</scope>
    <source>
        <strain evidence="1 2">NCTC11429</strain>
    </source>
</reference>
<evidence type="ECO:0000313" key="1">
    <source>
        <dbReference type="EMBL" id="VTR52809.1"/>
    </source>
</evidence>
<dbReference type="KEGG" id="stha:NCTC11429_04669"/>
<sequence length="111" mass="12690">MINLLYDQENGLQISFEIEKFESKLVVDFGFHALYYQSQNENSSLKMIDDYGIMGNNCSLFSVGESDLINWVAKNSYNIISREDISHFIILHADGLISVLTSKEPKVYLES</sequence>